<name>A0ACC1TI67_9AGAR</name>
<protein>
    <submittedName>
        <fullName evidence="1">Uncharacterized protein</fullName>
    </submittedName>
</protein>
<sequence length="228" mass="25070">MIYTNVIPEMSVWFRADALEVTTLANFYLTTWEEYHTGFLHLGVFSGPVEGILILVVIYTITGIHGPSFWATPIPDFLHLSHIPLITNTLPTIGLNVSFIMVSGAFGLVFNILSSYANVAWLSHPKLSSPSTTAIITGSGPSGRGAFKILSPSLLPSNSPTFTIHNSALFIPFLCPWGLRFAHQVGRMILVHDCWELLSLLDPLLTALYVYTTLLISFIGYARNCVLS</sequence>
<reference evidence="1" key="1">
    <citation type="submission" date="2022-09" db="EMBL/GenBank/DDBJ databases">
        <title>A Global Phylogenomic Analysis of the Shiitake Genus Lentinula.</title>
        <authorList>
            <consortium name="DOE Joint Genome Institute"/>
            <person name="Sierra-Patev S."/>
            <person name="Min B."/>
            <person name="Naranjo-Ortiz M."/>
            <person name="Looney B."/>
            <person name="Konkel Z."/>
            <person name="Slot J.C."/>
            <person name="Sakamoto Y."/>
            <person name="Steenwyk J.L."/>
            <person name="Rokas A."/>
            <person name="Carro J."/>
            <person name="Camarero S."/>
            <person name="Ferreira P."/>
            <person name="Molpeceres G."/>
            <person name="Ruiz-Duenas F.J."/>
            <person name="Serrano A."/>
            <person name="Henrissat B."/>
            <person name="Drula E."/>
            <person name="Hughes K.W."/>
            <person name="Mata J.L."/>
            <person name="Ishikawa N.K."/>
            <person name="Vargas-Isla R."/>
            <person name="Ushijima S."/>
            <person name="Smith C.A."/>
            <person name="Ahrendt S."/>
            <person name="Andreopoulos W."/>
            <person name="He G."/>
            <person name="Labutti K."/>
            <person name="Lipzen A."/>
            <person name="Ng V."/>
            <person name="Riley R."/>
            <person name="Sandor L."/>
            <person name="Barry K."/>
            <person name="Martinez A.T."/>
            <person name="Xiao Y."/>
            <person name="Gibbons J.G."/>
            <person name="Terashima K."/>
            <person name="Grigoriev I.V."/>
            <person name="Hibbett D.S."/>
        </authorList>
    </citation>
    <scope>NUCLEOTIDE SEQUENCE</scope>
    <source>
        <strain evidence="1">TMI1499</strain>
    </source>
</reference>
<evidence type="ECO:0000313" key="2">
    <source>
        <dbReference type="Proteomes" id="UP001163835"/>
    </source>
</evidence>
<evidence type="ECO:0000313" key="1">
    <source>
        <dbReference type="EMBL" id="KAJ3804425.1"/>
    </source>
</evidence>
<comment type="caution">
    <text evidence="1">The sequence shown here is derived from an EMBL/GenBank/DDBJ whole genome shotgun (WGS) entry which is preliminary data.</text>
</comment>
<dbReference type="Proteomes" id="UP001163835">
    <property type="component" value="Unassembled WGS sequence"/>
</dbReference>
<keyword evidence="2" id="KW-1185">Reference proteome</keyword>
<accession>A0ACC1TI67</accession>
<organism evidence="1 2">
    <name type="scientific">Lentinula aff. lateritia</name>
    <dbReference type="NCBI Taxonomy" id="2804960"/>
    <lineage>
        <taxon>Eukaryota</taxon>
        <taxon>Fungi</taxon>
        <taxon>Dikarya</taxon>
        <taxon>Basidiomycota</taxon>
        <taxon>Agaricomycotina</taxon>
        <taxon>Agaricomycetes</taxon>
        <taxon>Agaricomycetidae</taxon>
        <taxon>Agaricales</taxon>
        <taxon>Marasmiineae</taxon>
        <taxon>Omphalotaceae</taxon>
        <taxon>Lentinula</taxon>
    </lineage>
</organism>
<dbReference type="EMBL" id="MU796016">
    <property type="protein sequence ID" value="KAJ3804425.1"/>
    <property type="molecule type" value="Genomic_DNA"/>
</dbReference>
<gene>
    <name evidence="1" type="ORF">F5876DRAFT_70645</name>
</gene>
<proteinExistence type="predicted"/>